<keyword evidence="3" id="KW-1185">Reference proteome</keyword>
<protein>
    <submittedName>
        <fullName evidence="2">Uncharacterized protein</fullName>
    </submittedName>
</protein>
<gene>
    <name evidence="2" type="ORF">AAF712_009509</name>
</gene>
<dbReference type="EMBL" id="JBBXMP010000078">
    <property type="protein sequence ID" value="KAL0063588.1"/>
    <property type="molecule type" value="Genomic_DNA"/>
</dbReference>
<proteinExistence type="predicted"/>
<evidence type="ECO:0000313" key="2">
    <source>
        <dbReference type="EMBL" id="KAL0063588.1"/>
    </source>
</evidence>
<name>A0ABR2ZS74_9AGAR</name>
<feature type="non-terminal residue" evidence="2">
    <location>
        <position position="61"/>
    </location>
</feature>
<feature type="region of interest" description="Disordered" evidence="1">
    <location>
        <begin position="1"/>
        <end position="23"/>
    </location>
</feature>
<evidence type="ECO:0000313" key="3">
    <source>
        <dbReference type="Proteomes" id="UP001437256"/>
    </source>
</evidence>
<organism evidence="2 3">
    <name type="scientific">Marasmius tenuissimus</name>
    <dbReference type="NCBI Taxonomy" id="585030"/>
    <lineage>
        <taxon>Eukaryota</taxon>
        <taxon>Fungi</taxon>
        <taxon>Dikarya</taxon>
        <taxon>Basidiomycota</taxon>
        <taxon>Agaricomycotina</taxon>
        <taxon>Agaricomycetes</taxon>
        <taxon>Agaricomycetidae</taxon>
        <taxon>Agaricales</taxon>
        <taxon>Marasmiineae</taxon>
        <taxon>Marasmiaceae</taxon>
        <taxon>Marasmius</taxon>
    </lineage>
</organism>
<evidence type="ECO:0000256" key="1">
    <source>
        <dbReference type="SAM" id="MobiDB-lite"/>
    </source>
</evidence>
<accession>A0ABR2ZS74</accession>
<comment type="caution">
    <text evidence="2">The sequence shown here is derived from an EMBL/GenBank/DDBJ whole genome shotgun (WGS) entry which is preliminary data.</text>
</comment>
<dbReference type="Proteomes" id="UP001437256">
    <property type="component" value="Unassembled WGS sequence"/>
</dbReference>
<sequence length="61" mass="6223">MSDESNNLGHISLPSSGSGSSTSGAGTYCYSALNRARAAKFKFTKAVSLASGPANWHACAQ</sequence>
<reference evidence="2 3" key="1">
    <citation type="submission" date="2024-05" db="EMBL/GenBank/DDBJ databases">
        <title>A draft genome resource for the thread blight pathogen Marasmius tenuissimus strain MS-2.</title>
        <authorList>
            <person name="Yulfo-Soto G.E."/>
            <person name="Baruah I.K."/>
            <person name="Amoako-Attah I."/>
            <person name="Bukari Y."/>
            <person name="Meinhardt L.W."/>
            <person name="Bailey B.A."/>
            <person name="Cohen S.P."/>
        </authorList>
    </citation>
    <scope>NUCLEOTIDE SEQUENCE [LARGE SCALE GENOMIC DNA]</scope>
    <source>
        <strain evidence="2 3">MS-2</strain>
    </source>
</reference>